<feature type="region of interest" description="Disordered" evidence="1">
    <location>
        <begin position="208"/>
        <end position="233"/>
    </location>
</feature>
<dbReference type="Proteomes" id="UP001189429">
    <property type="component" value="Unassembled WGS sequence"/>
</dbReference>
<protein>
    <submittedName>
        <fullName evidence="2">Uncharacterized protein</fullName>
    </submittedName>
</protein>
<keyword evidence="3" id="KW-1185">Reference proteome</keyword>
<gene>
    <name evidence="2" type="ORF">PCOR1329_LOCUS15191</name>
</gene>
<evidence type="ECO:0000313" key="2">
    <source>
        <dbReference type="EMBL" id="CAK0810144.1"/>
    </source>
</evidence>
<name>A0ABN9QV09_9DINO</name>
<reference evidence="2" key="1">
    <citation type="submission" date="2023-10" db="EMBL/GenBank/DDBJ databases">
        <authorList>
            <person name="Chen Y."/>
            <person name="Shah S."/>
            <person name="Dougan E. K."/>
            <person name="Thang M."/>
            <person name="Chan C."/>
        </authorList>
    </citation>
    <scope>NUCLEOTIDE SEQUENCE [LARGE SCALE GENOMIC DNA]</scope>
</reference>
<comment type="caution">
    <text evidence="2">The sequence shown here is derived from an EMBL/GenBank/DDBJ whole genome shotgun (WGS) entry which is preliminary data.</text>
</comment>
<proteinExistence type="predicted"/>
<sequence length="260" mass="27392">MLTFDPAKRATAIGALQHRYFTEAPAPQEPRWMPTWREHRNEAANPRNPVQLPAPARSRRADGPGAKRAAPLAPRSAVFAAAKKAGPMIQRVQVLLLGDEVCGIFVYQQTLGVGQALSAAAREDCVERAAVRPCAKVSSAEARRGATKGLCEQFAVQPESGGEVVSASIAGWGLRAGPMESVSRPFFRGGGVEEWGCRLNGGLCSHRVGPGSARSGGATERRGEPVTAGQVARWSPEFAGITIPAPPIEDVSAPPSKVAT</sequence>
<feature type="region of interest" description="Disordered" evidence="1">
    <location>
        <begin position="41"/>
        <end position="69"/>
    </location>
</feature>
<organism evidence="2 3">
    <name type="scientific">Prorocentrum cordatum</name>
    <dbReference type="NCBI Taxonomy" id="2364126"/>
    <lineage>
        <taxon>Eukaryota</taxon>
        <taxon>Sar</taxon>
        <taxon>Alveolata</taxon>
        <taxon>Dinophyceae</taxon>
        <taxon>Prorocentrales</taxon>
        <taxon>Prorocentraceae</taxon>
        <taxon>Prorocentrum</taxon>
    </lineage>
</organism>
<accession>A0ABN9QV09</accession>
<evidence type="ECO:0000313" key="3">
    <source>
        <dbReference type="Proteomes" id="UP001189429"/>
    </source>
</evidence>
<evidence type="ECO:0000256" key="1">
    <source>
        <dbReference type="SAM" id="MobiDB-lite"/>
    </source>
</evidence>
<dbReference type="EMBL" id="CAUYUJ010004570">
    <property type="protein sequence ID" value="CAK0810144.1"/>
    <property type="molecule type" value="Genomic_DNA"/>
</dbReference>